<reference evidence="1" key="2">
    <citation type="submission" date="2020-06" db="EMBL/GenBank/DDBJ databases">
        <authorList>
            <person name="Sheffer M."/>
        </authorList>
    </citation>
    <scope>NUCLEOTIDE SEQUENCE</scope>
</reference>
<dbReference type="EMBL" id="JABXBU010000003">
    <property type="protein sequence ID" value="KAF8791693.1"/>
    <property type="molecule type" value="Genomic_DNA"/>
</dbReference>
<comment type="caution">
    <text evidence="1">The sequence shown here is derived from an EMBL/GenBank/DDBJ whole genome shotgun (WGS) entry which is preliminary data.</text>
</comment>
<sequence>MPRRRRSNFFLQTCNAIRLRNIANQSTEEERENAREERRISMTRLRAFQTEKQREEARETACLATRNRRARRRDQQRDNLRRDASSVDLNRAAFLYDYTIPHFIACGHCSGEIVHCDHIEEFAVTLRYRT</sequence>
<name>A0A8T0FSL8_ARGBR</name>
<evidence type="ECO:0000313" key="2">
    <source>
        <dbReference type="Proteomes" id="UP000807504"/>
    </source>
</evidence>
<gene>
    <name evidence="1" type="ORF">HNY73_003386</name>
</gene>
<dbReference type="AlphaFoldDB" id="A0A8T0FSL8"/>
<accession>A0A8T0FSL8</accession>
<reference evidence="1" key="1">
    <citation type="journal article" date="2020" name="bioRxiv">
        <title>Chromosome-level reference genome of the European wasp spider Argiope bruennichi: a resource for studies on range expansion and evolutionary adaptation.</title>
        <authorList>
            <person name="Sheffer M.M."/>
            <person name="Hoppe A."/>
            <person name="Krehenwinkel H."/>
            <person name="Uhl G."/>
            <person name="Kuss A.W."/>
            <person name="Jensen L."/>
            <person name="Jensen C."/>
            <person name="Gillespie R.G."/>
            <person name="Hoff K.J."/>
            <person name="Prost S."/>
        </authorList>
    </citation>
    <scope>NUCLEOTIDE SEQUENCE</scope>
</reference>
<dbReference type="Proteomes" id="UP000807504">
    <property type="component" value="Unassembled WGS sequence"/>
</dbReference>
<keyword evidence="2" id="KW-1185">Reference proteome</keyword>
<organism evidence="1 2">
    <name type="scientific">Argiope bruennichi</name>
    <name type="common">Wasp spider</name>
    <name type="synonym">Aranea bruennichi</name>
    <dbReference type="NCBI Taxonomy" id="94029"/>
    <lineage>
        <taxon>Eukaryota</taxon>
        <taxon>Metazoa</taxon>
        <taxon>Ecdysozoa</taxon>
        <taxon>Arthropoda</taxon>
        <taxon>Chelicerata</taxon>
        <taxon>Arachnida</taxon>
        <taxon>Araneae</taxon>
        <taxon>Araneomorphae</taxon>
        <taxon>Entelegynae</taxon>
        <taxon>Araneoidea</taxon>
        <taxon>Araneidae</taxon>
        <taxon>Argiope</taxon>
    </lineage>
</organism>
<evidence type="ECO:0000313" key="1">
    <source>
        <dbReference type="EMBL" id="KAF8791693.1"/>
    </source>
</evidence>
<protein>
    <submittedName>
        <fullName evidence="1">Uncharacterized protein</fullName>
    </submittedName>
</protein>
<proteinExistence type="predicted"/>